<dbReference type="EMBL" id="LKET01000016">
    <property type="protein sequence ID" value="KPU45976.1"/>
    <property type="molecule type" value="Genomic_DNA"/>
</dbReference>
<dbReference type="STRING" id="36849.OXPF_04560"/>
<protein>
    <submittedName>
        <fullName evidence="1">Uncharacterized protein</fullName>
    </submittedName>
</protein>
<reference evidence="1 2" key="1">
    <citation type="submission" date="2015-09" db="EMBL/GenBank/DDBJ databases">
        <title>Genome sequence of Oxobacter pfennigii DSM 3222.</title>
        <authorList>
            <person name="Poehlein A."/>
            <person name="Bengelsdorf F.R."/>
            <person name="Schiel-Bengelsdorf B."/>
            <person name="Duerre P."/>
            <person name="Daniel R."/>
        </authorList>
    </citation>
    <scope>NUCLEOTIDE SEQUENCE [LARGE SCALE GENOMIC DNA]</scope>
    <source>
        <strain evidence="1 2">DSM 3222</strain>
    </source>
</reference>
<comment type="caution">
    <text evidence="1">The sequence shown here is derived from an EMBL/GenBank/DDBJ whole genome shotgun (WGS) entry which is preliminary data.</text>
</comment>
<dbReference type="Gene3D" id="3.40.630.100">
    <property type="entry name" value="Poly-gamma-glutamate hydrolase, zinc-binding motif"/>
    <property type="match status" value="1"/>
</dbReference>
<sequence length="295" mass="32189">MKRKTFVVLTACLLCLTLLGGIAYASFSLGIYRNFADLSENETVDVDYRITSNDKNSGTTIFTVHGGGIAKGTSELAAALADRGGFNLYLFEGIKPADNLNLHITSTQFDEPAAINMIENSNTAVSFIGTKEETAMLTYVGGQNQLLARLIKLHLQAAGFNVQDAPYIPTNIAGTLSSNIVNKNKLLFDTYKLGGVQIAVSKGMRDALLKDDAYFQSYVTNINNALSSSWPLAVETLKPHPNNASPSSMARQNANENAAFNRSDTDIDKTIKEVLQYDFNSPKELIDKLKEETKK</sequence>
<dbReference type="AlphaFoldDB" id="A0A0N8NTW6"/>
<name>A0A0N8NTW6_9CLOT</name>
<evidence type="ECO:0000313" key="2">
    <source>
        <dbReference type="Proteomes" id="UP000050326"/>
    </source>
</evidence>
<gene>
    <name evidence="1" type="ORF">OXPF_04560</name>
</gene>
<dbReference type="Proteomes" id="UP000050326">
    <property type="component" value="Unassembled WGS sequence"/>
</dbReference>
<organism evidence="1 2">
    <name type="scientific">Oxobacter pfennigii</name>
    <dbReference type="NCBI Taxonomy" id="36849"/>
    <lineage>
        <taxon>Bacteria</taxon>
        <taxon>Bacillati</taxon>
        <taxon>Bacillota</taxon>
        <taxon>Clostridia</taxon>
        <taxon>Eubacteriales</taxon>
        <taxon>Clostridiaceae</taxon>
        <taxon>Oxobacter</taxon>
    </lineage>
</organism>
<evidence type="ECO:0000313" key="1">
    <source>
        <dbReference type="EMBL" id="KPU45976.1"/>
    </source>
</evidence>
<dbReference type="RefSeq" id="WP_054873590.1">
    <property type="nucleotide sequence ID" value="NZ_LKET01000016.1"/>
</dbReference>
<proteinExistence type="predicted"/>
<dbReference type="InterPro" id="IPR038128">
    <property type="entry name" value="Gamma_PGA_hydro_sf"/>
</dbReference>
<keyword evidence="2" id="KW-1185">Reference proteome</keyword>
<accession>A0A0N8NTW6</accession>
<dbReference type="InterPro" id="IPR008585">
    <property type="entry name" value="Gamma_PGA_hydro"/>
</dbReference>
<dbReference type="Pfam" id="PF05908">
    <property type="entry name" value="Gamma_PGA_hydro"/>
    <property type="match status" value="1"/>
</dbReference>
<dbReference type="OrthoDB" id="7721587at2"/>